<keyword evidence="2" id="KW-1185">Reference proteome</keyword>
<organism evidence="1 2">
    <name type="scientific">Protopolystoma xenopodis</name>
    <dbReference type="NCBI Taxonomy" id="117903"/>
    <lineage>
        <taxon>Eukaryota</taxon>
        <taxon>Metazoa</taxon>
        <taxon>Spiralia</taxon>
        <taxon>Lophotrochozoa</taxon>
        <taxon>Platyhelminthes</taxon>
        <taxon>Monogenea</taxon>
        <taxon>Polyopisthocotylea</taxon>
        <taxon>Polystomatidea</taxon>
        <taxon>Polystomatidae</taxon>
        <taxon>Protopolystoma</taxon>
    </lineage>
</organism>
<proteinExistence type="predicted"/>
<protein>
    <submittedName>
        <fullName evidence="1">Uncharacterized protein</fullName>
    </submittedName>
</protein>
<sequence>MYNFSEKNKLYSCRDAHLPGYSTRVASDGPSKKATRGRLATRIRLPSAHLLLASGWRSARHRPVVLSPLQLQQHVSLNGLPRLMHVLLEVPSYFVEPMYETKIRQTGNVKVSLHEYQRRRMSHCFVSLSRTLGFRSFDLITEVLTDISKKRAILLCHEHQGPPQRSTSGAYTPTISTTGWIDDLQRLLASLTPRCWADPSTYTRRLK</sequence>
<reference evidence="1" key="1">
    <citation type="submission" date="2018-11" db="EMBL/GenBank/DDBJ databases">
        <authorList>
            <consortium name="Pathogen Informatics"/>
        </authorList>
    </citation>
    <scope>NUCLEOTIDE SEQUENCE</scope>
</reference>
<gene>
    <name evidence="1" type="ORF">PXEA_LOCUS26735</name>
</gene>
<evidence type="ECO:0000313" key="2">
    <source>
        <dbReference type="Proteomes" id="UP000784294"/>
    </source>
</evidence>
<dbReference type="AlphaFoldDB" id="A0A3S5FFQ7"/>
<accession>A0A3S5FFQ7</accession>
<dbReference type="Proteomes" id="UP000784294">
    <property type="component" value="Unassembled WGS sequence"/>
</dbReference>
<name>A0A3S5FFQ7_9PLAT</name>
<comment type="caution">
    <text evidence="1">The sequence shown here is derived from an EMBL/GenBank/DDBJ whole genome shotgun (WGS) entry which is preliminary data.</text>
</comment>
<evidence type="ECO:0000313" key="1">
    <source>
        <dbReference type="EMBL" id="VEL33295.1"/>
    </source>
</evidence>
<dbReference type="EMBL" id="CAAALY010245534">
    <property type="protein sequence ID" value="VEL33295.1"/>
    <property type="molecule type" value="Genomic_DNA"/>
</dbReference>